<gene>
    <name evidence="8" type="ORF">N0F65_001377</name>
</gene>
<keyword evidence="3" id="KW-0540">Nuclease</keyword>
<accession>A0AAV2YZZ9</accession>
<evidence type="ECO:0000256" key="2">
    <source>
        <dbReference type="ARBA" id="ARBA00022695"/>
    </source>
</evidence>
<reference evidence="8" key="2">
    <citation type="journal article" date="2023" name="Microbiol Resour">
        <title>Decontamination and Annotation of the Draft Genome Sequence of the Oomycete Lagenidium giganteum ARSEF 373.</title>
        <authorList>
            <person name="Morgan W.R."/>
            <person name="Tartar A."/>
        </authorList>
    </citation>
    <scope>NUCLEOTIDE SEQUENCE</scope>
    <source>
        <strain evidence="8">ARSEF 373</strain>
    </source>
</reference>
<evidence type="ECO:0000256" key="5">
    <source>
        <dbReference type="ARBA" id="ARBA00022801"/>
    </source>
</evidence>
<evidence type="ECO:0000256" key="6">
    <source>
        <dbReference type="ARBA" id="ARBA00022918"/>
    </source>
</evidence>
<organism evidence="8 9">
    <name type="scientific">Lagenidium giganteum</name>
    <dbReference type="NCBI Taxonomy" id="4803"/>
    <lineage>
        <taxon>Eukaryota</taxon>
        <taxon>Sar</taxon>
        <taxon>Stramenopiles</taxon>
        <taxon>Oomycota</taxon>
        <taxon>Peronosporomycetes</taxon>
        <taxon>Pythiales</taxon>
        <taxon>Pythiaceae</taxon>
    </lineage>
</organism>
<keyword evidence="6" id="KW-0695">RNA-directed DNA polymerase</keyword>
<comment type="caution">
    <text evidence="8">The sequence shown here is derived from an EMBL/GenBank/DDBJ whole genome shotgun (WGS) entry which is preliminary data.</text>
</comment>
<reference evidence="8" key="1">
    <citation type="submission" date="2022-11" db="EMBL/GenBank/DDBJ databases">
        <authorList>
            <person name="Morgan W.R."/>
            <person name="Tartar A."/>
        </authorList>
    </citation>
    <scope>NUCLEOTIDE SEQUENCE</scope>
    <source>
        <strain evidence="8">ARSEF 373</strain>
    </source>
</reference>
<evidence type="ECO:0000256" key="1">
    <source>
        <dbReference type="ARBA" id="ARBA00022679"/>
    </source>
</evidence>
<evidence type="ECO:0000259" key="7">
    <source>
        <dbReference type="Pfam" id="PF17917"/>
    </source>
</evidence>
<evidence type="ECO:0000256" key="4">
    <source>
        <dbReference type="ARBA" id="ARBA00022759"/>
    </source>
</evidence>
<evidence type="ECO:0000313" key="9">
    <source>
        <dbReference type="Proteomes" id="UP001146120"/>
    </source>
</evidence>
<keyword evidence="2" id="KW-0548">Nucleotidyltransferase</keyword>
<feature type="domain" description="Reverse transcriptase RNase H-like" evidence="7">
    <location>
        <begin position="1"/>
        <end position="93"/>
    </location>
</feature>
<dbReference type="EMBL" id="DAKRPA010000094">
    <property type="protein sequence ID" value="DAZ98938.1"/>
    <property type="molecule type" value="Genomic_DNA"/>
</dbReference>
<keyword evidence="4" id="KW-0255">Endonuclease</keyword>
<dbReference type="SUPFAM" id="SSF56672">
    <property type="entry name" value="DNA/RNA polymerases"/>
    <property type="match status" value="1"/>
</dbReference>
<dbReference type="AlphaFoldDB" id="A0AAV2YZZ9"/>
<keyword evidence="1" id="KW-0808">Transferase</keyword>
<dbReference type="InterPro" id="IPR041373">
    <property type="entry name" value="RT_RNaseH"/>
</dbReference>
<name>A0AAV2YZZ9_9STRA</name>
<evidence type="ECO:0000313" key="8">
    <source>
        <dbReference type="EMBL" id="DAZ98938.1"/>
    </source>
</evidence>
<dbReference type="GO" id="GO:0004519">
    <property type="term" value="F:endonuclease activity"/>
    <property type="evidence" value="ECO:0007669"/>
    <property type="project" value="UniProtKB-KW"/>
</dbReference>
<dbReference type="Pfam" id="PF17917">
    <property type="entry name" value="RT_RNaseH"/>
    <property type="match status" value="1"/>
</dbReference>
<proteinExistence type="predicted"/>
<dbReference type="PANTHER" id="PTHR34072">
    <property type="entry name" value="ENZYMATIC POLYPROTEIN-RELATED"/>
    <property type="match status" value="1"/>
</dbReference>
<dbReference type="GO" id="GO:0016787">
    <property type="term" value="F:hydrolase activity"/>
    <property type="evidence" value="ECO:0007669"/>
    <property type="project" value="UniProtKB-KW"/>
</dbReference>
<protein>
    <recommendedName>
        <fullName evidence="7">Reverse transcriptase RNase H-like domain-containing protein</fullName>
    </recommendedName>
</protein>
<dbReference type="Proteomes" id="UP001146120">
    <property type="component" value="Unassembled WGS sequence"/>
</dbReference>
<sequence>MDASDFAIGGYLFQLDENGSERVIAYGGHKMTAAELMYPTREKELLAALYAMELWKVYLIDKPFHVSTDHRTLESILTQRTCSQRLARRLNTLCLYRPLFRWIPGDSNTVADAISRNPSWQPPSGASTISLQDLLLKLVTTPEPDADAAFVLYQAARPSLKDQCKALYADDKYFAAILTTARTSENVVSKGSARFVVHEDLIYFSSTTMHPREVTPASIALCCQ</sequence>
<evidence type="ECO:0000256" key="3">
    <source>
        <dbReference type="ARBA" id="ARBA00022722"/>
    </source>
</evidence>
<dbReference type="InterPro" id="IPR043502">
    <property type="entry name" value="DNA/RNA_pol_sf"/>
</dbReference>
<dbReference type="CDD" id="cd09274">
    <property type="entry name" value="RNase_HI_RT_Ty3"/>
    <property type="match status" value="1"/>
</dbReference>
<keyword evidence="9" id="KW-1185">Reference proteome</keyword>
<dbReference type="GO" id="GO:0003964">
    <property type="term" value="F:RNA-directed DNA polymerase activity"/>
    <property type="evidence" value="ECO:0007669"/>
    <property type="project" value="UniProtKB-KW"/>
</dbReference>
<keyword evidence="5" id="KW-0378">Hydrolase</keyword>